<organism evidence="2 3">
    <name type="scientific">Staphylococcus aureus</name>
    <dbReference type="NCBI Taxonomy" id="1280"/>
    <lineage>
        <taxon>Bacteria</taxon>
        <taxon>Bacillati</taxon>
        <taxon>Bacillota</taxon>
        <taxon>Bacilli</taxon>
        <taxon>Bacillales</taxon>
        <taxon>Staphylococcaceae</taxon>
        <taxon>Staphylococcus</taxon>
    </lineage>
</organism>
<evidence type="ECO:0000256" key="1">
    <source>
        <dbReference type="SAM" id="SignalP"/>
    </source>
</evidence>
<reference evidence="2 3" key="1">
    <citation type="submission" date="2018-06" db="EMBL/GenBank/DDBJ databases">
        <authorList>
            <consortium name="Pathogen Informatics"/>
            <person name="Doyle S."/>
        </authorList>
    </citation>
    <scope>NUCLEOTIDE SEQUENCE [LARGE SCALE GENOMIC DNA]</scope>
    <source>
        <strain evidence="2 3">NCTC7878</strain>
    </source>
</reference>
<gene>
    <name evidence="2" type="primary">prsA_1</name>
    <name evidence="2" type="ORF">NCTC7878_02484</name>
</gene>
<dbReference type="Proteomes" id="UP000249913">
    <property type="component" value="Unassembled WGS sequence"/>
</dbReference>
<name>A0A2X2MC80_STAAU</name>
<dbReference type="PROSITE" id="PS51257">
    <property type="entry name" value="PROKAR_LIPOPROTEIN"/>
    <property type="match status" value="1"/>
</dbReference>
<evidence type="ECO:0000313" key="2">
    <source>
        <dbReference type="EMBL" id="SPZ99350.1"/>
    </source>
</evidence>
<dbReference type="AlphaFoldDB" id="A0A2X2MC80"/>
<feature type="signal peptide" evidence="1">
    <location>
        <begin position="1"/>
        <end position="25"/>
    </location>
</feature>
<proteinExistence type="predicted"/>
<accession>A0A2X2MC80</accession>
<protein>
    <submittedName>
        <fullName evidence="2">Foldase protein PrsA</fullName>
        <ecNumber evidence="2">5.2.1.8</ecNumber>
    </submittedName>
</protein>
<dbReference type="EMBL" id="UAUX01000010">
    <property type="protein sequence ID" value="SPZ99350.1"/>
    <property type="molecule type" value="Genomic_DNA"/>
</dbReference>
<keyword evidence="1" id="KW-0732">Signal</keyword>
<feature type="chain" id="PRO_5015915142" evidence="1">
    <location>
        <begin position="26"/>
        <end position="106"/>
    </location>
</feature>
<keyword evidence="2" id="KW-0413">Isomerase</keyword>
<evidence type="ECO:0000313" key="3">
    <source>
        <dbReference type="Proteomes" id="UP000249913"/>
    </source>
</evidence>
<dbReference type="EC" id="5.2.1.8" evidence="2"/>
<dbReference type="GO" id="GO:0003755">
    <property type="term" value="F:peptidyl-prolyl cis-trans isomerase activity"/>
    <property type="evidence" value="ECO:0007669"/>
    <property type="project" value="UniProtKB-EC"/>
</dbReference>
<sequence>MKMINKLIVPVTASALLLGACGASATDSKENTLISSKAGDVTVADTMKKIGKDQIANASFTEMLNKILADKYKNKVNDKKIDEQIEKCKSNTAVKINLKRPFNSKV</sequence>